<dbReference type="Proteomes" id="UP000255328">
    <property type="component" value="Unassembled WGS sequence"/>
</dbReference>
<dbReference type="AlphaFoldDB" id="A0A377GWI8"/>
<evidence type="ECO:0008006" key="3">
    <source>
        <dbReference type="Google" id="ProtNLM"/>
    </source>
</evidence>
<dbReference type="Gene3D" id="2.60.40.10">
    <property type="entry name" value="Immunoglobulins"/>
    <property type="match status" value="1"/>
</dbReference>
<dbReference type="OrthoDB" id="83471at2"/>
<dbReference type="SUPFAM" id="SSF117074">
    <property type="entry name" value="Hypothetical protein PA1324"/>
    <property type="match status" value="1"/>
</dbReference>
<proteinExistence type="predicted"/>
<evidence type="ECO:0000313" key="1">
    <source>
        <dbReference type="EMBL" id="STO31328.1"/>
    </source>
</evidence>
<dbReference type="InterPro" id="IPR013783">
    <property type="entry name" value="Ig-like_fold"/>
</dbReference>
<name>A0A377GWI8_9FUSO</name>
<dbReference type="RefSeq" id="WP_115269541.1">
    <property type="nucleotide sequence ID" value="NZ_UGGU01000003.1"/>
</dbReference>
<protein>
    <recommendedName>
        <fullName evidence="3">SD-repeat containing protein B domain-containing protein</fullName>
    </recommendedName>
</protein>
<sequence>MKRSVLCIGVFALLNALTYSEDISTESIGLYDLVFNRKVKAEATKVYIIDEKKYIELQNLLDMLGITNNKWVNDEYIVDSGNIFTQETIINLSKKQIRKNNKDIAYNNEIFEKNDKLYVDINFLKNILSLSEVDIDEDTLNIAIQTSFQLPSELANIREYRKEQFLAGDNSLKKDIPEQRKLFEPGNLRLIYNYNKSFQRYRSESKTLDTEYYGPLLYGELEVYHEIYPELENYQTRLTYRDVYKDHDIIFGDNYITMPDILTGTVSKLRGISFTRDSKISSINENSTNITITGQAPLGKFVELYRNGQLLSYEDVKAGRYIFENVPALFNSDSFYVIIYNQDGSIVREDLRRGYNKDLEKKGEFGYNIFMGDSDYDKYYQFIGEVNYGLTNTLTLKTGYYDLKYSSYWDDKAQSRESVKLGALYVSDFSKYPFSIDIEAFKNNGNAGEDYYYNYRQEFNDYSFSFEGGKYSKITESRIYKKDEQALELSKSRFLINPLSLSLKYYSTNYTYTKRENEVGVVLRGGFRNLTPEYGLYRNLTTDFTQHDFSIRSYHFLNYILYAGVSHKTVKGYDETKYKVEVTSRRYNDNGIRYRAYYEKSDRYGEVFGLAFDIDYNDWFTGTATYKKDRGVSYSDVGFTVDKLINLSDVNAPINSIDNGRIAGVVYVDNNNNGQYDEGIDRPLPRTEVSVKGTIATTDENGEYKLSNLYPGAYDTKFETQNPLYKAEADKYRVKIGPATTTELNIPMKARKIVSGNINIEDQILKYTLLPTLFMNVYDLSTGERIEVVIPEKDGFFMVENLTGGKYKLVLESINKPGEALYEQELDLPHSDDEEKLVELYIRGNNENDLQYEIEMY</sequence>
<gene>
    <name evidence="1" type="ORF">NCTC10723_00776</name>
</gene>
<organism evidence="1 2">
    <name type="scientific">Fusobacterium necrogenes</name>
    <dbReference type="NCBI Taxonomy" id="858"/>
    <lineage>
        <taxon>Bacteria</taxon>
        <taxon>Fusobacteriati</taxon>
        <taxon>Fusobacteriota</taxon>
        <taxon>Fusobacteriia</taxon>
        <taxon>Fusobacteriales</taxon>
        <taxon>Fusobacteriaceae</taxon>
        <taxon>Fusobacterium</taxon>
    </lineage>
</organism>
<reference evidence="1 2" key="1">
    <citation type="submission" date="2018-06" db="EMBL/GenBank/DDBJ databases">
        <authorList>
            <consortium name="Pathogen Informatics"/>
            <person name="Doyle S."/>
        </authorList>
    </citation>
    <scope>NUCLEOTIDE SEQUENCE [LARGE SCALE GENOMIC DNA]</scope>
    <source>
        <strain evidence="1 2">NCTC10723</strain>
    </source>
</reference>
<keyword evidence="2" id="KW-1185">Reference proteome</keyword>
<dbReference type="EMBL" id="UGGU01000003">
    <property type="protein sequence ID" value="STO31328.1"/>
    <property type="molecule type" value="Genomic_DNA"/>
</dbReference>
<accession>A0A377GWI8</accession>
<evidence type="ECO:0000313" key="2">
    <source>
        <dbReference type="Proteomes" id="UP000255328"/>
    </source>
</evidence>